<dbReference type="EMBL" id="MZ556155">
    <property type="protein sequence ID" value="UBJ26234.1"/>
    <property type="molecule type" value="Genomic_DNA"/>
</dbReference>
<sequence>MAYSRRRTARRRTYRRRRPAMRKWKTRSRRTSYRRKSSSRRFARAVLSKSSLAKRDTRIGYSDVNAANPNGSGTYAQNGPILIGGPNYYYFMHLPTAMDITYNDGTTRPNPKVFNASRSATTCFMRGLRETLDCATNDGTSWNWRRICFSLKEGYKLLVPAVGPPTSGDIQNKVYLEDPSLGYVRQWTNIYNSFSGSNRAYIEQILFKGTRQFDWLDPFTAQVDKDRVRLHFDRMMTIKSGNASGTIRNMKFWHPMNKNLTYSEDELGFQEGGSSAGPYAQVYASSGAKGMGDYFVLDIVNSNPAATTSSTLQWNSTSTMYWREKG</sequence>
<protein>
    <submittedName>
        <fullName evidence="2">Capsid protein</fullName>
    </submittedName>
</protein>
<organism evidence="2">
    <name type="scientific">Giant panda feces-associated gemycircularvirus</name>
    <dbReference type="NCBI Taxonomy" id="2864014"/>
    <lineage>
        <taxon>Viruses</taxon>
        <taxon>Monodnaviria</taxon>
        <taxon>Shotokuvirae</taxon>
        <taxon>Cressdnaviricota</taxon>
        <taxon>Repensiviricetes</taxon>
        <taxon>Geplafuvirales</taxon>
        <taxon>Genomoviridae</taxon>
        <taxon>Gemycircularvirus</taxon>
    </lineage>
</organism>
<evidence type="ECO:0000313" key="2">
    <source>
        <dbReference type="EMBL" id="UBJ26234.1"/>
    </source>
</evidence>
<evidence type="ECO:0000256" key="1">
    <source>
        <dbReference type="SAM" id="MobiDB-lite"/>
    </source>
</evidence>
<proteinExistence type="predicted"/>
<accession>A0A8K1M4M6</accession>
<name>A0A8K1M4M6_9VIRU</name>
<feature type="region of interest" description="Disordered" evidence="1">
    <location>
        <begin position="1"/>
        <end position="40"/>
    </location>
</feature>
<reference evidence="2" key="1">
    <citation type="submission" date="2021-07" db="EMBL/GenBank/DDBJ databases">
        <title>Communication and adaptive evolution of viruses within giant pandas and their associated organisms in a local ecological environment.</title>
        <authorList>
            <person name="Zhao M."/>
            <person name="Liu S."/>
            <person name="Zhang W."/>
        </authorList>
    </citation>
    <scope>NUCLEOTIDE SEQUENCE</scope>
    <source>
        <strain evidence="2">Gpf271geno02-12</strain>
    </source>
</reference>